<organism evidence="1 3">
    <name type="scientific">Methanoculleus marisnigri</name>
    <dbReference type="NCBI Taxonomy" id="2198"/>
    <lineage>
        <taxon>Archaea</taxon>
        <taxon>Methanobacteriati</taxon>
        <taxon>Methanobacteriota</taxon>
        <taxon>Stenosarchaea group</taxon>
        <taxon>Methanomicrobia</taxon>
        <taxon>Methanomicrobiales</taxon>
        <taxon>Methanomicrobiaceae</taxon>
        <taxon>Methanoculleus</taxon>
    </lineage>
</organism>
<reference evidence="1" key="1">
    <citation type="journal article" date="2015" name="MBio">
        <title>Genome-resolved metagenomic analysis reveals roles for candidate phyla and other microbial community members in biogeochemical transformations in oil reservoirs.</title>
        <authorList>
            <person name="Hu P."/>
            <person name="Tom L."/>
            <person name="Singh A."/>
            <person name="Thomas B.C."/>
            <person name="Baker B.J."/>
            <person name="Piceno Y.M."/>
            <person name="Andersen G.L."/>
            <person name="Banfield J.F."/>
        </authorList>
    </citation>
    <scope>NUCLEOTIDE SEQUENCE [LARGE SCALE GENOMIC DNA]</scope>
    <source>
        <strain evidence="1">62_101</strain>
        <strain evidence="2">63_41</strain>
    </source>
</reference>
<evidence type="ECO:0000313" key="3">
    <source>
        <dbReference type="Proteomes" id="UP000054323"/>
    </source>
</evidence>
<evidence type="ECO:0000313" key="2">
    <source>
        <dbReference type="EMBL" id="KUL01178.1"/>
    </source>
</evidence>
<reference evidence="3 4" key="2">
    <citation type="journal article" date="2015" name="MBio">
        <title>Genome-Resolved Metagenomic Analysis Reveals Roles for Candidate Phyla and Other Microbial Community Members in Biogeochemical Transformations in Oil Reservoirs.</title>
        <authorList>
            <person name="Hu P."/>
            <person name="Tom L."/>
            <person name="Singh A."/>
            <person name="Thomas B.C."/>
            <person name="Baker B.J."/>
            <person name="Piceno Y.M."/>
            <person name="Andersen G.L."/>
            <person name="Banfield J.F."/>
        </authorList>
    </citation>
    <scope>NUCLEOTIDE SEQUENCE [LARGE SCALE GENOMIC DNA]</scope>
</reference>
<comment type="caution">
    <text evidence="1">The sequence shown here is derived from an EMBL/GenBank/DDBJ whole genome shotgun (WGS) entry which is preliminary data.</text>
</comment>
<evidence type="ECO:0000313" key="4">
    <source>
        <dbReference type="Proteomes" id="UP000054598"/>
    </source>
</evidence>
<dbReference type="EMBL" id="LGHE01000119">
    <property type="protein sequence ID" value="KUL01178.1"/>
    <property type="molecule type" value="Genomic_DNA"/>
</dbReference>
<accession>A0A117LPK9</accession>
<name>A0A117LPK9_9EURY</name>
<evidence type="ECO:0000313" key="1">
    <source>
        <dbReference type="EMBL" id="KUK60519.1"/>
    </source>
</evidence>
<protein>
    <submittedName>
        <fullName evidence="1">Uncharacterized protein</fullName>
    </submittedName>
</protein>
<gene>
    <name evidence="1" type="ORF">XD82_1596</name>
    <name evidence="2" type="ORF">XE10_1132</name>
</gene>
<sequence>MNPRRENIPCRAADALRQVRRACEHKYILPGAGAVYAAALAREFRADRRSGGCGCSG</sequence>
<dbReference type="Proteomes" id="UP000054598">
    <property type="component" value="Unassembled WGS sequence"/>
</dbReference>
<dbReference type="PATRIC" id="fig|2198.3.peg.1005"/>
<dbReference type="EMBL" id="LGGD01000228">
    <property type="protein sequence ID" value="KUK60519.1"/>
    <property type="molecule type" value="Genomic_DNA"/>
</dbReference>
<dbReference type="Proteomes" id="UP000054323">
    <property type="component" value="Unassembled WGS sequence"/>
</dbReference>
<dbReference type="AlphaFoldDB" id="A0A117LPK9"/>
<proteinExistence type="predicted"/>